<evidence type="ECO:0000313" key="2">
    <source>
        <dbReference type="EMBL" id="MCP8899597.1"/>
    </source>
</evidence>
<keyword evidence="1" id="KW-0732">Signal</keyword>
<reference evidence="2" key="2">
    <citation type="submission" date="2023-01" db="EMBL/GenBank/DDBJ databases">
        <title>Gilvimarinus xylanilyticus HB14 isolated from Caulerpa lentillifera aquaculture base in Hainan, China.</title>
        <authorList>
            <person name="Zhang Y.-J."/>
        </authorList>
    </citation>
    <scope>NUCLEOTIDE SEQUENCE</scope>
    <source>
        <strain evidence="2">HB14</strain>
    </source>
</reference>
<keyword evidence="2" id="KW-0449">Lipoprotein</keyword>
<name>A0A9X2I669_9GAMM</name>
<dbReference type="EMBL" id="JAMFTH010000002">
    <property type="protein sequence ID" value="MCP8899597.1"/>
    <property type="molecule type" value="Genomic_DNA"/>
</dbReference>
<comment type="caution">
    <text evidence="2">The sequence shown here is derived from an EMBL/GenBank/DDBJ whole genome shotgun (WGS) entry which is preliminary data.</text>
</comment>
<proteinExistence type="predicted"/>
<dbReference type="Proteomes" id="UP001139319">
    <property type="component" value="Unassembled WGS sequence"/>
</dbReference>
<evidence type="ECO:0000313" key="3">
    <source>
        <dbReference type="Proteomes" id="UP001139319"/>
    </source>
</evidence>
<reference evidence="2" key="1">
    <citation type="submission" date="2022-05" db="EMBL/GenBank/DDBJ databases">
        <authorList>
            <person name="Sun H.-N."/>
        </authorList>
    </citation>
    <scope>NUCLEOTIDE SEQUENCE</scope>
    <source>
        <strain evidence="2">HB14</strain>
    </source>
</reference>
<evidence type="ECO:0000256" key="1">
    <source>
        <dbReference type="SAM" id="SignalP"/>
    </source>
</evidence>
<keyword evidence="3" id="KW-1185">Reference proteome</keyword>
<sequence>MRKIALLALSLCVSGCGSVTTVGSSDYSVAANLERKDTYCSSIPRMYSGVAFDFCSLHAPSKGANLNWFAGYYLVDGIASAVVDTLLLPYTGYQQYTEGSLDLE</sequence>
<feature type="signal peptide" evidence="1">
    <location>
        <begin position="1"/>
        <end position="19"/>
    </location>
</feature>
<dbReference type="AlphaFoldDB" id="A0A9X2I669"/>
<accession>A0A9X2I669</accession>
<feature type="chain" id="PRO_5040762041" evidence="1">
    <location>
        <begin position="20"/>
        <end position="104"/>
    </location>
</feature>
<organism evidence="2 3">
    <name type="scientific">Gilvimarinus xylanilyticus</name>
    <dbReference type="NCBI Taxonomy" id="2944139"/>
    <lineage>
        <taxon>Bacteria</taxon>
        <taxon>Pseudomonadati</taxon>
        <taxon>Pseudomonadota</taxon>
        <taxon>Gammaproteobacteria</taxon>
        <taxon>Cellvibrionales</taxon>
        <taxon>Cellvibrionaceae</taxon>
        <taxon>Gilvimarinus</taxon>
    </lineage>
</organism>
<gene>
    <name evidence="2" type="ORF">M6D89_09825</name>
</gene>
<protein>
    <submittedName>
        <fullName evidence="2">YceK/YidQ family lipoprotein</fullName>
    </submittedName>
</protein>
<dbReference type="InterPro" id="IPR010780">
    <property type="entry name" value="DUF1375"/>
</dbReference>
<dbReference type="Pfam" id="PF07119">
    <property type="entry name" value="DUF1375"/>
    <property type="match status" value="1"/>
</dbReference>
<dbReference type="RefSeq" id="WP_253967891.1">
    <property type="nucleotide sequence ID" value="NZ_JAMFTH010000002.1"/>
</dbReference>